<protein>
    <submittedName>
        <fullName evidence="1">Uncharacterized protein</fullName>
    </submittedName>
</protein>
<organism evidence="1 2">
    <name type="scientific">Vallitalea maricola</name>
    <dbReference type="NCBI Taxonomy" id="3074433"/>
    <lineage>
        <taxon>Bacteria</taxon>
        <taxon>Bacillati</taxon>
        <taxon>Bacillota</taxon>
        <taxon>Clostridia</taxon>
        <taxon>Lachnospirales</taxon>
        <taxon>Vallitaleaceae</taxon>
        <taxon>Vallitalea</taxon>
    </lineage>
</organism>
<name>A0ACB5UMI4_9FIRM</name>
<keyword evidence="2" id="KW-1185">Reference proteome</keyword>
<sequence length="61" mass="6869">MKIVVDKSRCPQNHPCPSVKVCPVNAISQEGNKAPIIDYDKCIKCKKCISYCPMGVFRVER</sequence>
<accession>A0ACB5UMI4</accession>
<gene>
    <name evidence="1" type="ORF">AN2V17_34190</name>
</gene>
<evidence type="ECO:0000313" key="2">
    <source>
        <dbReference type="Proteomes" id="UP001374599"/>
    </source>
</evidence>
<proteinExistence type="predicted"/>
<evidence type="ECO:0000313" key="1">
    <source>
        <dbReference type="EMBL" id="GMQ64182.1"/>
    </source>
</evidence>
<comment type="caution">
    <text evidence="1">The sequence shown here is derived from an EMBL/GenBank/DDBJ whole genome shotgun (WGS) entry which is preliminary data.</text>
</comment>
<dbReference type="Proteomes" id="UP001374599">
    <property type="component" value="Unassembled WGS sequence"/>
</dbReference>
<reference evidence="1" key="1">
    <citation type="submission" date="2023-09" db="EMBL/GenBank/DDBJ databases">
        <title>Vallitalea sediminicola and Vallitalea maricola sp. nov., anaerobic bacteria isolated from marine sediment.</title>
        <authorList>
            <person name="Hirano S."/>
            <person name="Maeda A."/>
            <person name="Terahara T."/>
            <person name="Mori K."/>
            <person name="Hamada M."/>
            <person name="Matsumoto R."/>
            <person name="Kobayashi T."/>
        </authorList>
    </citation>
    <scope>NUCLEOTIDE SEQUENCE</scope>
    <source>
        <strain evidence="1">AN17-2</strain>
    </source>
</reference>
<dbReference type="EMBL" id="BTPU01000061">
    <property type="protein sequence ID" value="GMQ64182.1"/>
    <property type="molecule type" value="Genomic_DNA"/>
</dbReference>